<comment type="caution">
    <text evidence="2">The sequence shown here is derived from an EMBL/GenBank/DDBJ whole genome shotgun (WGS) entry which is preliminary data.</text>
</comment>
<dbReference type="SUPFAM" id="SSF52821">
    <property type="entry name" value="Rhodanese/Cell cycle control phosphatase"/>
    <property type="match status" value="4"/>
</dbReference>
<evidence type="ECO:0000313" key="3">
    <source>
        <dbReference type="Proteomes" id="UP000035489"/>
    </source>
</evidence>
<dbReference type="PANTHER" id="PTHR44086">
    <property type="entry name" value="THIOSULFATE SULFURTRANSFERASE RDL2, MITOCHONDRIAL-RELATED"/>
    <property type="match status" value="1"/>
</dbReference>
<dbReference type="RefSeq" id="WP_047187267.1">
    <property type="nucleotide sequence ID" value="NZ_LCYG01000005.1"/>
</dbReference>
<feature type="domain" description="Rhodanese" evidence="1">
    <location>
        <begin position="275"/>
        <end position="473"/>
    </location>
</feature>
<proteinExistence type="predicted"/>
<dbReference type="STRING" id="1225564.AA309_01745"/>
<dbReference type="EMBL" id="LCYG01000005">
    <property type="protein sequence ID" value="KLK94719.1"/>
    <property type="molecule type" value="Genomic_DNA"/>
</dbReference>
<dbReference type="Pfam" id="PF00581">
    <property type="entry name" value="Rhodanese"/>
    <property type="match status" value="4"/>
</dbReference>
<dbReference type="Proteomes" id="UP000035489">
    <property type="component" value="Unassembled WGS sequence"/>
</dbReference>
<dbReference type="SMART" id="SM00450">
    <property type="entry name" value="RHOD"/>
    <property type="match status" value="4"/>
</dbReference>
<feature type="domain" description="Rhodanese" evidence="1">
    <location>
        <begin position="138"/>
        <end position="229"/>
    </location>
</feature>
<dbReference type="OrthoDB" id="9789585at2"/>
<evidence type="ECO:0000313" key="2">
    <source>
        <dbReference type="EMBL" id="KLK94719.1"/>
    </source>
</evidence>
<reference evidence="2 3" key="1">
    <citation type="submission" date="2015-05" db="EMBL/GenBank/DDBJ databases">
        <title>Draft genome sequence of Microvirga vignae strain BR3299, a novel nitrogen fixing bacteria isolated from Brazil semi-aired region.</title>
        <authorList>
            <person name="Zilli J.E."/>
            <person name="Passos S.R."/>
            <person name="Leite J."/>
            <person name="Baldani J.I."/>
            <person name="Xavier G.R."/>
            <person name="Rumjaneck N.G."/>
            <person name="Simoes-Araujo J.L."/>
        </authorList>
    </citation>
    <scope>NUCLEOTIDE SEQUENCE [LARGE SCALE GENOMIC DNA]</scope>
    <source>
        <strain evidence="2 3">BR3299</strain>
    </source>
</reference>
<name>A0A0H1RI15_9HYPH</name>
<dbReference type="PANTHER" id="PTHR44086:SF10">
    <property type="entry name" value="THIOSULFATE SULFURTRANSFERASE_RHODANESE-LIKE DOMAIN-CONTAINING PROTEIN 3"/>
    <property type="match status" value="1"/>
</dbReference>
<gene>
    <name evidence="2" type="ORF">AA309_01745</name>
</gene>
<dbReference type="AlphaFoldDB" id="A0A0H1RI15"/>
<evidence type="ECO:0000259" key="1">
    <source>
        <dbReference type="PROSITE" id="PS50206"/>
    </source>
</evidence>
<dbReference type="GO" id="GO:0004792">
    <property type="term" value="F:thiosulfate-cyanide sulfurtransferase activity"/>
    <property type="evidence" value="ECO:0007669"/>
    <property type="project" value="TreeGrafter"/>
</dbReference>
<organism evidence="2 3">
    <name type="scientific">Microvirga vignae</name>
    <dbReference type="NCBI Taxonomy" id="1225564"/>
    <lineage>
        <taxon>Bacteria</taxon>
        <taxon>Pseudomonadati</taxon>
        <taxon>Pseudomonadota</taxon>
        <taxon>Alphaproteobacteria</taxon>
        <taxon>Hyphomicrobiales</taxon>
        <taxon>Methylobacteriaceae</taxon>
        <taxon>Microvirga</taxon>
    </lineage>
</organism>
<dbReference type="PATRIC" id="fig|1225564.3.peg.4939"/>
<protein>
    <recommendedName>
        <fullName evidence="1">Rhodanese domain-containing protein</fullName>
    </recommendedName>
</protein>
<keyword evidence="3" id="KW-1185">Reference proteome</keyword>
<sequence>MRSIDAVAAKALIHAPGELAFLDVREHGLYGEGHPLLAVWCPYSRLEVVAPFLIPNPGVPVILIDAGNGIAEKAAERLEQLGYQIVMVVVGGVQGWKQAGFTLFEGEYVPSKTLGELAEHAFHPATIAPEALAEWQREGREHLLFDVRPPSEHRKMTLPGAQCLPNGELPHRFSAAVPDTSNPIVLTCAGRTRSLIGAISLKLLGIENPVYGLQNGTQGWTLAGLDLDRGREPEEFPALSRMDLEASRRRGQDFARNAGIPVIGARELGALAADRSRTLYLLDVRSAEEFAAGHVKGAIHAPCVQIVQATDRWIGVRRARIVFADDTGLRASLAAYWLKLLGYETYVLPGADGSPEFEEWQVSGWRPSILPRTLQGIAPEEAATADAAGDAILLDLRSSSEHRREHPAGSRWAIRPELTSALGFWKGQICLIGDDDEVVGLAALDLNEMGYADVRIVKGGFPAWKAAGLAIDSGWPESALHAIDFLAFVHDRHDGNLDAARRYLAWETGLVHRLDPQERGEFLV</sequence>
<dbReference type="InterPro" id="IPR036873">
    <property type="entry name" value="Rhodanese-like_dom_sf"/>
</dbReference>
<dbReference type="Gene3D" id="3.40.250.10">
    <property type="entry name" value="Rhodanese-like domain"/>
    <property type="match status" value="4"/>
</dbReference>
<dbReference type="PROSITE" id="PS50206">
    <property type="entry name" value="RHODANESE_3"/>
    <property type="match status" value="3"/>
</dbReference>
<dbReference type="InterPro" id="IPR001763">
    <property type="entry name" value="Rhodanese-like_dom"/>
</dbReference>
<accession>A0A0H1RI15</accession>
<feature type="domain" description="Rhodanese" evidence="1">
    <location>
        <begin position="15"/>
        <end position="105"/>
    </location>
</feature>